<dbReference type="SUPFAM" id="SSF158745">
    <property type="entry name" value="LanC-like"/>
    <property type="match status" value="1"/>
</dbReference>
<dbReference type="AlphaFoldDB" id="A0A4R4Q463"/>
<evidence type="ECO:0000256" key="2">
    <source>
        <dbReference type="SAM" id="MobiDB-lite"/>
    </source>
</evidence>
<name>A0A4R4Q463_9ACTN</name>
<gene>
    <name evidence="4" type="primary">lanM</name>
    <name evidence="4" type="ORF">E1261_15210</name>
</gene>
<accession>A0A4R4Q463</accession>
<feature type="region of interest" description="Disordered" evidence="2">
    <location>
        <begin position="1"/>
        <end position="22"/>
    </location>
</feature>
<keyword evidence="1" id="KW-0479">Metal-binding</keyword>
<dbReference type="InterPro" id="IPR017146">
    <property type="entry name" value="Lanti_2_LanM"/>
</dbReference>
<comment type="caution">
    <text evidence="4">The sequence shown here is derived from an EMBL/GenBank/DDBJ whole genome shotgun (WGS) entry which is preliminary data.</text>
</comment>
<feature type="binding site" evidence="1">
    <location>
        <position position="945"/>
    </location>
    <ligand>
        <name>Zn(2+)</name>
        <dbReference type="ChEBI" id="CHEBI:29105"/>
    </ligand>
</feature>
<evidence type="ECO:0000313" key="4">
    <source>
        <dbReference type="EMBL" id="TDC29662.1"/>
    </source>
</evidence>
<dbReference type="PRINTS" id="PR01955">
    <property type="entry name" value="LANCFRANKIA"/>
</dbReference>
<dbReference type="GO" id="GO:0005975">
    <property type="term" value="P:carbohydrate metabolic process"/>
    <property type="evidence" value="ECO:0007669"/>
    <property type="project" value="InterPro"/>
</dbReference>
<dbReference type="InterPro" id="IPR007822">
    <property type="entry name" value="LANC-like"/>
</dbReference>
<dbReference type="PIRSF" id="PIRSF037228">
    <property type="entry name" value="Lant_mod_RumM"/>
    <property type="match status" value="1"/>
</dbReference>
<evidence type="ECO:0000256" key="1">
    <source>
        <dbReference type="PIRSR" id="PIRSR607822-1"/>
    </source>
</evidence>
<dbReference type="RefSeq" id="WP_132407076.1">
    <property type="nucleotide sequence ID" value="NZ_SMKA01000056.1"/>
</dbReference>
<evidence type="ECO:0000259" key="3">
    <source>
        <dbReference type="Pfam" id="PF13575"/>
    </source>
</evidence>
<dbReference type="InterPro" id="IPR025410">
    <property type="entry name" value="Lant_dehyd"/>
</dbReference>
<feature type="binding site" evidence="1">
    <location>
        <position position="902"/>
    </location>
    <ligand>
        <name>Zn(2+)</name>
        <dbReference type="ChEBI" id="CHEBI:29105"/>
    </ligand>
</feature>
<dbReference type="InterPro" id="IPR012341">
    <property type="entry name" value="6hp_glycosidase-like_sf"/>
</dbReference>
<dbReference type="Pfam" id="PF13575">
    <property type="entry name" value="DUF4135"/>
    <property type="match status" value="1"/>
</dbReference>
<dbReference type="Gene3D" id="1.50.10.10">
    <property type="match status" value="1"/>
</dbReference>
<evidence type="ECO:0000313" key="5">
    <source>
        <dbReference type="Proteomes" id="UP000295075"/>
    </source>
</evidence>
<dbReference type="Pfam" id="PF05147">
    <property type="entry name" value="LANC_like"/>
    <property type="match status" value="1"/>
</dbReference>
<keyword evidence="1" id="KW-0862">Zinc</keyword>
<dbReference type="NCBIfam" id="TIGR03897">
    <property type="entry name" value="lanti_2_LanM"/>
    <property type="match status" value="1"/>
</dbReference>
<proteinExistence type="predicted"/>
<dbReference type="GO" id="GO:0031179">
    <property type="term" value="P:peptide modification"/>
    <property type="evidence" value="ECO:0007669"/>
    <property type="project" value="InterPro"/>
</dbReference>
<dbReference type="PRINTS" id="PR01950">
    <property type="entry name" value="LANCSUPER"/>
</dbReference>
<sequence>MESLHAVPLADRGPGQPGPVAEVAERRRERWRDFLPDADLWVRRLVQSGLDEATLLQLLSESEHAPRIGPVPGDPGDFLSEDFERAAAGLLGPARRRMLAEVTSAAGASEVVDCDSITTQLFEPLCTSVHRMMSRTITLELHLAKLRGELGDGTSAERYQKFLASLDDLDRQRRLFTDYPVLWRQLSVLAGQAVTNARILTERLVSDAAMIGEVFGGGADPGAVDTVFPGTGDRHRRGQSVARIRWTSGLEVIYKPRSLRVDQHFTDLIEHLNAAGLTHPLRTARAVERGEYGWVEFITAKPCADLPAVRRFYHRQGSLLALLELLGTNDMHAENLIASGEDPVLIDLETLLQPGLPAATARAGDAENAAATAARRSVLQVGLLPTLTWRSKDGGGVDISGLGSRPGQLTAVGYPVLTDAGTDAMRVQLERLPVDLPDHRPVAKDVELNLLDYTDDLIAGYTELHRLCRHHKTALLADDGPLAAFAGDTVRVVLRSTMAYATVLQTGFHPDLLRDALERDRHFDYLWRQVVDLPMLADFIAAEQRDLWRNDIPFFTCRADDGQLVDSDDRPVGAPFQSGLELARARLATQDEEHLDRQLALIRGSLATAAINAADEVVLPEYALRRADRPASKDELLKVAASIGDQLAATAFEARGSAQWLGLSSQQGRNWTLGPLEPDLFNGLSGVALFLAELGRATGDRRHLELAARAVATIRSQLARDLAAGVGGMAGQPGIAYALARLSSLLGDESLLTAAAELTAGLGETIASDNQYDLVAGSAGTIAALRAVQALRPDSTATAMITAAADRLLATSEPWEPGIGWRPAGMLSAGLAEVPLAGLGHGMAGIGWALAEAGRLTGSPSYTEAARQAIEYERTLYDAGREAWRDVRTTSGADGVSIRAWCHGSVGIGLSRLRMLDVVPGAADELQAAIEDTRLHGFGLSHSLCHGDAGSIELLLLAALALDDADLLAEAQLHAAGLAAGIRAYGPVCGVPFGTPTPSLMVGLAGIGFGLLRAADPVGVPSVALLDW</sequence>
<dbReference type="CDD" id="cd04792">
    <property type="entry name" value="LanM-like"/>
    <property type="match status" value="1"/>
</dbReference>
<dbReference type="EMBL" id="SMKA01000056">
    <property type="protein sequence ID" value="TDC29662.1"/>
    <property type="molecule type" value="Genomic_DNA"/>
</dbReference>
<feature type="binding site" evidence="1">
    <location>
        <position position="946"/>
    </location>
    <ligand>
        <name>Zn(2+)</name>
        <dbReference type="ChEBI" id="CHEBI:29105"/>
    </ligand>
</feature>
<keyword evidence="5" id="KW-1185">Reference proteome</keyword>
<protein>
    <submittedName>
        <fullName evidence="4">Type 2 lantipeptide synthetase LanM</fullName>
    </submittedName>
</protein>
<dbReference type="Proteomes" id="UP000295075">
    <property type="component" value="Unassembled WGS sequence"/>
</dbReference>
<reference evidence="4 5" key="1">
    <citation type="submission" date="2019-03" db="EMBL/GenBank/DDBJ databases">
        <title>Draft genome sequences of novel Actinobacteria.</title>
        <authorList>
            <person name="Sahin N."/>
            <person name="Ay H."/>
            <person name="Saygin H."/>
        </authorList>
    </citation>
    <scope>NUCLEOTIDE SEQUENCE [LARGE SCALE GENOMIC DNA]</scope>
    <source>
        <strain evidence="4 5">JCM 30547</strain>
    </source>
</reference>
<dbReference type="SMART" id="SM01260">
    <property type="entry name" value="LANC_like"/>
    <property type="match status" value="1"/>
</dbReference>
<organism evidence="4 5">
    <name type="scientific">Kribbella albertanoniae</name>
    <dbReference type="NCBI Taxonomy" id="1266829"/>
    <lineage>
        <taxon>Bacteria</taxon>
        <taxon>Bacillati</taxon>
        <taxon>Actinomycetota</taxon>
        <taxon>Actinomycetes</taxon>
        <taxon>Propionibacteriales</taxon>
        <taxon>Kribbellaceae</taxon>
        <taxon>Kribbella</taxon>
    </lineage>
</organism>
<feature type="domain" description="Lantibiotic biosynthesis protein dehydration" evidence="3">
    <location>
        <begin position="179"/>
        <end position="557"/>
    </location>
</feature>
<dbReference type="OrthoDB" id="9148343at2"/>
<dbReference type="GO" id="GO:0046872">
    <property type="term" value="F:metal ion binding"/>
    <property type="evidence" value="ECO:0007669"/>
    <property type="project" value="UniProtKB-KW"/>
</dbReference>